<dbReference type="Proteomes" id="UP000244892">
    <property type="component" value="Plasmid pTB101"/>
</dbReference>
<evidence type="ECO:0000313" key="8">
    <source>
        <dbReference type="EMBL" id="AWI55473.1"/>
    </source>
</evidence>
<comment type="subcellular location">
    <subcellularLocation>
        <location evidence="1">Membrane</location>
        <topology evidence="1">Single-pass membrane protein</topology>
    </subcellularLocation>
</comment>
<dbReference type="SUPFAM" id="SSF74653">
    <property type="entry name" value="TolA/TonB C-terminal domain"/>
    <property type="match status" value="1"/>
</dbReference>
<geneLocation type="plasmid" evidence="9">
    <name>ptb101</name>
</geneLocation>
<sequence>MAELALNPTPDGGAAEGGKLRWLAPAVITVLLVCGAGWLFSTLGDGPAPPRRQTVKIAVLPDTPPPPPPPKEEKKPEPDKQPQQAQPVPMQQPKPMEAPPEPQQLKMDGPAGDGPSAFAAGTVSQDYKGGAIGTGPGGGNRMQFAFFTNRLLRHIQTELARRAELKGSDYRVNVRVWLADDGQLHRIELASSSGDPQTDRLLQEALTRLPAIDQVPSNLPQPLSMRITNRVTG</sequence>
<keyword evidence="8" id="KW-0675">Receptor</keyword>
<protein>
    <submittedName>
        <fullName evidence="8">TonB-dependent receptor</fullName>
    </submittedName>
</protein>
<gene>
    <name evidence="8" type="ORF">DEH84_17955</name>
</gene>
<dbReference type="OrthoDB" id="9154019at2"/>
<dbReference type="NCBIfam" id="TIGR01352">
    <property type="entry name" value="tonB_Cterm"/>
    <property type="match status" value="1"/>
</dbReference>
<evidence type="ECO:0000256" key="3">
    <source>
        <dbReference type="ARBA" id="ARBA00022989"/>
    </source>
</evidence>
<evidence type="ECO:0000259" key="7">
    <source>
        <dbReference type="PROSITE" id="PS52015"/>
    </source>
</evidence>
<keyword evidence="9" id="KW-1185">Reference proteome</keyword>
<dbReference type="PROSITE" id="PS52015">
    <property type="entry name" value="TONB_CTD"/>
    <property type="match status" value="1"/>
</dbReference>
<dbReference type="InterPro" id="IPR037682">
    <property type="entry name" value="TonB_C"/>
</dbReference>
<feature type="transmembrane region" description="Helical" evidence="6">
    <location>
        <begin position="20"/>
        <end position="43"/>
    </location>
</feature>
<evidence type="ECO:0000256" key="6">
    <source>
        <dbReference type="SAM" id="Phobius"/>
    </source>
</evidence>
<evidence type="ECO:0000313" key="9">
    <source>
        <dbReference type="Proteomes" id="UP000244892"/>
    </source>
</evidence>
<dbReference type="GO" id="GO:0055085">
    <property type="term" value="P:transmembrane transport"/>
    <property type="evidence" value="ECO:0007669"/>
    <property type="project" value="InterPro"/>
</dbReference>
<dbReference type="KEGG" id="aon:DEH84_17955"/>
<dbReference type="AlphaFoldDB" id="A0A2U8FWR7"/>
<reference evidence="8 9" key="1">
    <citation type="submission" date="2018-05" db="EMBL/GenBank/DDBJ databases">
        <title>complete genome sequence of Aquabacterium olei NBRC 110486.</title>
        <authorList>
            <person name="Tang B."/>
            <person name="Chang J."/>
            <person name="Zhang L."/>
            <person name="Yang H."/>
        </authorList>
    </citation>
    <scope>NUCLEOTIDE SEQUENCE [LARGE SCALE GENOMIC DNA]</scope>
    <source>
        <strain evidence="8 9">NBRC 110486</strain>
        <plasmid evidence="9">Plasmid ptb101</plasmid>
    </source>
</reference>
<dbReference type="InterPro" id="IPR006260">
    <property type="entry name" value="TonB/TolA_C"/>
</dbReference>
<proteinExistence type="predicted"/>
<name>A0A2U8FWR7_9BURK</name>
<organism evidence="8 9">
    <name type="scientific">Aquabacterium olei</name>
    <dbReference type="NCBI Taxonomy" id="1296669"/>
    <lineage>
        <taxon>Bacteria</taxon>
        <taxon>Pseudomonadati</taxon>
        <taxon>Pseudomonadota</taxon>
        <taxon>Betaproteobacteria</taxon>
        <taxon>Burkholderiales</taxon>
        <taxon>Aquabacterium</taxon>
    </lineage>
</organism>
<dbReference type="EMBL" id="CP029211">
    <property type="protein sequence ID" value="AWI55473.1"/>
    <property type="molecule type" value="Genomic_DNA"/>
</dbReference>
<evidence type="ECO:0000256" key="5">
    <source>
        <dbReference type="SAM" id="MobiDB-lite"/>
    </source>
</evidence>
<dbReference type="RefSeq" id="WP_109038584.1">
    <property type="nucleotide sequence ID" value="NZ_CP029211.1"/>
</dbReference>
<keyword evidence="2 6" id="KW-0812">Transmembrane</keyword>
<feature type="region of interest" description="Disordered" evidence="5">
    <location>
        <begin position="58"/>
        <end position="122"/>
    </location>
</feature>
<dbReference type="Pfam" id="PF13103">
    <property type="entry name" value="TonB_2"/>
    <property type="match status" value="1"/>
</dbReference>
<feature type="domain" description="TonB C-terminal" evidence="7">
    <location>
        <begin position="144"/>
        <end position="233"/>
    </location>
</feature>
<keyword evidence="4 6" id="KW-0472">Membrane</keyword>
<keyword evidence="3 6" id="KW-1133">Transmembrane helix</keyword>
<feature type="compositionally biased region" description="Basic and acidic residues" evidence="5">
    <location>
        <begin position="70"/>
        <end position="80"/>
    </location>
</feature>
<evidence type="ECO:0000256" key="4">
    <source>
        <dbReference type="ARBA" id="ARBA00023136"/>
    </source>
</evidence>
<evidence type="ECO:0000256" key="2">
    <source>
        <dbReference type="ARBA" id="ARBA00022692"/>
    </source>
</evidence>
<dbReference type="Gene3D" id="3.30.1150.10">
    <property type="match status" value="1"/>
</dbReference>
<dbReference type="GO" id="GO:0016020">
    <property type="term" value="C:membrane"/>
    <property type="evidence" value="ECO:0007669"/>
    <property type="project" value="UniProtKB-SubCell"/>
</dbReference>
<evidence type="ECO:0000256" key="1">
    <source>
        <dbReference type="ARBA" id="ARBA00004167"/>
    </source>
</evidence>
<keyword evidence="8" id="KW-0614">Plasmid</keyword>
<accession>A0A2U8FWR7</accession>
<feature type="compositionally biased region" description="Pro residues" evidence="5">
    <location>
        <begin position="90"/>
        <end position="102"/>
    </location>
</feature>